<dbReference type="Gramene" id="HORVU.MOREX.r2.6HG0467560.1">
    <property type="protein sequence ID" value="HORVU.MOREX.r2.6HG0467560.1.CDS.1"/>
    <property type="gene ID" value="HORVU.MOREX.r2.6HG0467560"/>
</dbReference>
<reference evidence="8" key="2">
    <citation type="submission" date="2020-10" db="EMBL/GenBank/DDBJ databases">
        <authorList>
            <person name="Scholz U."/>
            <person name="Mascher M."/>
            <person name="Fiebig A."/>
        </authorList>
    </citation>
    <scope>NUCLEOTIDE SEQUENCE [LARGE SCALE GENOMIC DNA]</scope>
    <source>
        <strain evidence="8">cv. Morex</strain>
    </source>
</reference>
<name>A0A8I6YSD0_HORVV</name>
<evidence type="ECO:0000256" key="3">
    <source>
        <dbReference type="ARBA" id="ARBA00023125"/>
    </source>
</evidence>
<keyword evidence="4" id="KW-0804">Transcription</keyword>
<comment type="subcellular location">
    <subcellularLocation>
        <location evidence="1">Nucleus</location>
    </subcellularLocation>
</comment>
<dbReference type="SUPFAM" id="SSF54171">
    <property type="entry name" value="DNA-binding domain"/>
    <property type="match status" value="2"/>
</dbReference>
<evidence type="ECO:0000259" key="7">
    <source>
        <dbReference type="PROSITE" id="PS51032"/>
    </source>
</evidence>
<dbReference type="InterPro" id="IPR001471">
    <property type="entry name" value="AP2/ERF_dom"/>
</dbReference>
<dbReference type="Proteomes" id="UP000011116">
    <property type="component" value="Chromosome 6H"/>
</dbReference>
<evidence type="ECO:0000256" key="5">
    <source>
        <dbReference type="ARBA" id="ARBA00023242"/>
    </source>
</evidence>
<feature type="domain" description="AP2/ERF" evidence="7">
    <location>
        <begin position="215"/>
        <end position="274"/>
    </location>
</feature>
<keyword evidence="2" id="KW-0805">Transcription regulation</keyword>
<protein>
    <recommendedName>
        <fullName evidence="7">AP2/ERF domain-containing protein</fullName>
    </recommendedName>
</protein>
<sequence>MVILNTKQTTDPLLLLLRRTCLPKTPGTRRRAPSRAGALMAVERDEDVASATANRKKRAASRPVPNAGEATACPGSSPRFRGVHLRCPGKYTVQQQFAGEAARPYDAAAIRLHGAAAMTNFEQHPATAATRRRPGLFGVHGTPSGEHKAQIWTRTAAEEADEVAAIGLHGAAAAFTDPDRHGDDGGAPPPRVSCEGEAPGDAAKNKKGRAAPRSGFRGVYRHPRSGRYSAQIRDPERRAKLYWLGSFATGEEAARAHDAAAVTLYGSKAVTNYEQPRTAAIDGEESPMDHFPELRSNIRAWRKEVAASGTRSGHVGVHRYRGKYSAQIWDPVRRADQWLRTFGAAEDIFGAYDSAAVRMHGAAAETNFKQPRSAAAADDGEVSAMNLNEFVEPPALGFFPDSITPDGQLDDLLTGLPPVELQQVDELLEEMGFTNMVA</sequence>
<keyword evidence="9" id="KW-1185">Reference proteome</keyword>
<organism evidence="8 9">
    <name type="scientific">Hordeum vulgare subsp. vulgare</name>
    <name type="common">Domesticated barley</name>
    <dbReference type="NCBI Taxonomy" id="112509"/>
    <lineage>
        <taxon>Eukaryota</taxon>
        <taxon>Viridiplantae</taxon>
        <taxon>Streptophyta</taxon>
        <taxon>Embryophyta</taxon>
        <taxon>Tracheophyta</taxon>
        <taxon>Spermatophyta</taxon>
        <taxon>Magnoliopsida</taxon>
        <taxon>Liliopsida</taxon>
        <taxon>Poales</taxon>
        <taxon>Poaceae</taxon>
        <taxon>BOP clade</taxon>
        <taxon>Pooideae</taxon>
        <taxon>Triticodae</taxon>
        <taxon>Triticeae</taxon>
        <taxon>Hordeinae</taxon>
        <taxon>Hordeum</taxon>
    </lineage>
</organism>
<feature type="region of interest" description="Disordered" evidence="6">
    <location>
        <begin position="174"/>
        <end position="222"/>
    </location>
</feature>
<evidence type="ECO:0000313" key="9">
    <source>
        <dbReference type="Proteomes" id="UP000011116"/>
    </source>
</evidence>
<evidence type="ECO:0000313" key="8">
    <source>
        <dbReference type="EnsemblPlants" id="HORVU.MOREX.r3.6HG0564030.1.CDS1"/>
    </source>
</evidence>
<evidence type="ECO:0000256" key="6">
    <source>
        <dbReference type="SAM" id="MobiDB-lite"/>
    </source>
</evidence>
<dbReference type="SMR" id="A0A8I6YSD0"/>
<reference evidence="8" key="3">
    <citation type="submission" date="2022-01" db="UniProtKB">
        <authorList>
            <consortium name="EnsemblPlants"/>
        </authorList>
    </citation>
    <scope>IDENTIFICATION</scope>
    <source>
        <strain evidence="8">subsp. vulgare</strain>
    </source>
</reference>
<accession>A0A8I6YSD0</accession>
<evidence type="ECO:0000256" key="1">
    <source>
        <dbReference type="ARBA" id="ARBA00004123"/>
    </source>
</evidence>
<keyword evidence="3" id="KW-0238">DNA-binding</keyword>
<evidence type="ECO:0000256" key="2">
    <source>
        <dbReference type="ARBA" id="ARBA00023015"/>
    </source>
</evidence>
<dbReference type="PANTHER" id="PTHR31677">
    <property type="entry name" value="AP2 DOMAIN CLASS TRANSCRIPTION FACTOR"/>
    <property type="match status" value="1"/>
</dbReference>
<proteinExistence type="predicted"/>
<feature type="domain" description="AP2/ERF" evidence="7">
    <location>
        <begin position="313"/>
        <end position="369"/>
    </location>
</feature>
<keyword evidence="5" id="KW-0539">Nucleus</keyword>
<dbReference type="Gramene" id="HORVU.MOREX.r3.6HG0564030.1">
    <property type="protein sequence ID" value="HORVU.MOREX.r3.6HG0564030.1.CDS1"/>
    <property type="gene ID" value="HORVU.MOREX.r3.6HG0564030"/>
</dbReference>
<dbReference type="PROSITE" id="PS51032">
    <property type="entry name" value="AP2_ERF"/>
    <property type="match status" value="2"/>
</dbReference>
<dbReference type="InterPro" id="IPR036955">
    <property type="entry name" value="AP2/ERF_dom_sf"/>
</dbReference>
<dbReference type="SMART" id="SM00380">
    <property type="entry name" value="AP2"/>
    <property type="match status" value="3"/>
</dbReference>
<dbReference type="InterPro" id="IPR016177">
    <property type="entry name" value="DNA-bd_dom_sf"/>
</dbReference>
<dbReference type="GO" id="GO:0005634">
    <property type="term" value="C:nucleus"/>
    <property type="evidence" value="ECO:0000318"/>
    <property type="project" value="GO_Central"/>
</dbReference>
<feature type="region of interest" description="Disordered" evidence="6">
    <location>
        <begin position="54"/>
        <end position="75"/>
    </location>
</feature>
<dbReference type="EnsemblPlants" id="HORVU.MOREX.r3.6HG0564030.1">
    <property type="protein sequence ID" value="HORVU.MOREX.r3.6HG0564030.1.CDS1"/>
    <property type="gene ID" value="HORVU.MOREX.r3.6HG0564030"/>
</dbReference>
<dbReference type="Gene3D" id="3.30.730.10">
    <property type="entry name" value="AP2/ERF domain"/>
    <property type="match status" value="2"/>
</dbReference>
<dbReference type="GO" id="GO:0003700">
    <property type="term" value="F:DNA-binding transcription factor activity"/>
    <property type="evidence" value="ECO:0000318"/>
    <property type="project" value="GO_Central"/>
</dbReference>
<dbReference type="Pfam" id="PF00847">
    <property type="entry name" value="AP2"/>
    <property type="match status" value="1"/>
</dbReference>
<reference evidence="9" key="1">
    <citation type="journal article" date="2012" name="Nature">
        <title>A physical, genetic and functional sequence assembly of the barley genome.</title>
        <authorList>
            <consortium name="The International Barley Genome Sequencing Consortium"/>
            <person name="Mayer K.F."/>
            <person name="Waugh R."/>
            <person name="Brown J.W."/>
            <person name="Schulman A."/>
            <person name="Langridge P."/>
            <person name="Platzer M."/>
            <person name="Fincher G.B."/>
            <person name="Muehlbauer G.J."/>
            <person name="Sato K."/>
            <person name="Close T.J."/>
            <person name="Wise R.P."/>
            <person name="Stein N."/>
        </authorList>
    </citation>
    <scope>NUCLEOTIDE SEQUENCE [LARGE SCALE GENOMIC DNA]</scope>
    <source>
        <strain evidence="9">cv. Morex</strain>
    </source>
</reference>
<dbReference type="PANTHER" id="PTHR31677:SF75">
    <property type="entry name" value="ETHYLENE-RESPONSIVE TRANSCRIPTION FACTOR ERF084"/>
    <property type="match status" value="1"/>
</dbReference>
<evidence type="ECO:0000256" key="4">
    <source>
        <dbReference type="ARBA" id="ARBA00023163"/>
    </source>
</evidence>
<dbReference type="AlphaFoldDB" id="A0A8I6YSD0"/>
<dbReference type="GO" id="GO:0000976">
    <property type="term" value="F:transcription cis-regulatory region binding"/>
    <property type="evidence" value="ECO:0000318"/>
    <property type="project" value="GO_Central"/>
</dbReference>